<evidence type="ECO:0008006" key="2">
    <source>
        <dbReference type="Google" id="ProtNLM"/>
    </source>
</evidence>
<evidence type="ECO:0000313" key="1">
    <source>
        <dbReference type="EMBL" id="SVD58021.1"/>
    </source>
</evidence>
<sequence length="44" mass="5094">MMDCINYMNGTWRENSDSTVPLYDAGFLLGDGLFETIRFDSRKL</sequence>
<reference evidence="1" key="1">
    <citation type="submission" date="2018-05" db="EMBL/GenBank/DDBJ databases">
        <authorList>
            <person name="Lanie J.A."/>
            <person name="Ng W.-L."/>
            <person name="Kazmierczak K.M."/>
            <person name="Andrzejewski T.M."/>
            <person name="Davidsen T.M."/>
            <person name="Wayne K.J."/>
            <person name="Tettelin H."/>
            <person name="Glass J.I."/>
            <person name="Rusch D."/>
            <person name="Podicherti R."/>
            <person name="Tsui H.-C.T."/>
            <person name="Winkler M.E."/>
        </authorList>
    </citation>
    <scope>NUCLEOTIDE SEQUENCE</scope>
</reference>
<accession>A0A382WIX1</accession>
<dbReference type="AlphaFoldDB" id="A0A382WIX1"/>
<dbReference type="GO" id="GO:0003824">
    <property type="term" value="F:catalytic activity"/>
    <property type="evidence" value="ECO:0007669"/>
    <property type="project" value="InterPro"/>
</dbReference>
<dbReference type="Gene3D" id="3.30.470.10">
    <property type="match status" value="1"/>
</dbReference>
<protein>
    <recommendedName>
        <fullName evidence="2">Branched-chain amino acid aminotransferase</fullName>
    </recommendedName>
</protein>
<name>A0A382WIX1_9ZZZZ</name>
<dbReference type="EMBL" id="UINC01159752">
    <property type="protein sequence ID" value="SVD58021.1"/>
    <property type="molecule type" value="Genomic_DNA"/>
</dbReference>
<gene>
    <name evidence="1" type="ORF">METZ01_LOCUS410875</name>
</gene>
<dbReference type="InterPro" id="IPR036038">
    <property type="entry name" value="Aminotransferase-like"/>
</dbReference>
<organism evidence="1">
    <name type="scientific">marine metagenome</name>
    <dbReference type="NCBI Taxonomy" id="408172"/>
    <lineage>
        <taxon>unclassified sequences</taxon>
        <taxon>metagenomes</taxon>
        <taxon>ecological metagenomes</taxon>
    </lineage>
</organism>
<dbReference type="SUPFAM" id="SSF56752">
    <property type="entry name" value="D-aminoacid aminotransferase-like PLP-dependent enzymes"/>
    <property type="match status" value="1"/>
</dbReference>
<dbReference type="InterPro" id="IPR043131">
    <property type="entry name" value="BCAT-like_N"/>
</dbReference>
<proteinExistence type="predicted"/>
<feature type="non-terminal residue" evidence="1">
    <location>
        <position position="44"/>
    </location>
</feature>